<keyword evidence="7" id="KW-1185">Reference proteome</keyword>
<dbReference type="EMBL" id="JARKHS020029546">
    <property type="protein sequence ID" value="KAK8763172.1"/>
    <property type="molecule type" value="Genomic_DNA"/>
</dbReference>
<feature type="compositionally biased region" description="Low complexity" evidence="3">
    <location>
        <begin position="184"/>
        <end position="198"/>
    </location>
</feature>
<evidence type="ECO:0000256" key="3">
    <source>
        <dbReference type="SAM" id="MobiDB-lite"/>
    </source>
</evidence>
<proteinExistence type="predicted"/>
<dbReference type="SUPFAM" id="SSF57567">
    <property type="entry name" value="Serine protease inhibitors"/>
    <property type="match status" value="4"/>
</dbReference>
<gene>
    <name evidence="6" type="ORF">V5799_034213</name>
</gene>
<feature type="domain" description="TIL" evidence="5">
    <location>
        <begin position="467"/>
        <end position="522"/>
    </location>
</feature>
<feature type="compositionally biased region" description="Low complexity" evidence="3">
    <location>
        <begin position="67"/>
        <end position="76"/>
    </location>
</feature>
<feature type="domain" description="TIL" evidence="5">
    <location>
        <begin position="531"/>
        <end position="586"/>
    </location>
</feature>
<dbReference type="CDD" id="cd19941">
    <property type="entry name" value="TIL"/>
    <property type="match status" value="3"/>
</dbReference>
<feature type="compositionally biased region" description="Gly residues" evidence="3">
    <location>
        <begin position="77"/>
        <end position="95"/>
    </location>
</feature>
<evidence type="ECO:0000256" key="1">
    <source>
        <dbReference type="ARBA" id="ARBA00022690"/>
    </source>
</evidence>
<evidence type="ECO:0000313" key="7">
    <source>
        <dbReference type="Proteomes" id="UP001321473"/>
    </source>
</evidence>
<feature type="domain" description="TIL" evidence="5">
    <location>
        <begin position="410"/>
        <end position="461"/>
    </location>
</feature>
<keyword evidence="4" id="KW-0732">Signal</keyword>
<evidence type="ECO:0000313" key="6">
    <source>
        <dbReference type="EMBL" id="KAK8763172.1"/>
    </source>
</evidence>
<sequence length="607" mass="63093">MREQVKSHSFLLLLMFAKFGNVSSQGFEFLGSGQRPIANKDGASNEDLSLRLDGGPSISSGGEGIGSDRIGWTSGVGETGGIGGTGESGGIGGFGEEIQGLGVNMNSGMTPGGSWGNIQGLGGLSDGGSGAGSIGGTADGSGGGLGGGIGGGRGGQDFGWIQGDGGPGGARTPVIFTNGGESGGATSSGTSTSTSTSVTGGGGGGPGSGRGTSTENSKESSEETPTGGRESGRRRNLMVTLVRRRGSSSGGGLLSSGGLLGGALGAASTGALLGPILAARRGASRIGRRGGTRVIRIIRRGGGGCRICPLRRSARSRRSIKDDLSPSQSKIAHELADSVPDHVKVIRCGRHEMANPGGVKDHFCHPEATWATLLRMRPDCVCKPGYLRNSWGECISLPECMHCSDKHHLNMDYHLCESQCPVVCNQPINNNCPNTCYKECACRPGYIRAFPHGPCVSIKKCLPGCPSANQVFTLCGSLCPPTCANPSPRRCAKVCAGEGCVCKPGYVIRQYEPLVCVRPEQCRLPQKKCLGRNQVYTTCKSRCLATCWDREPRFCTADCAGSGCVCKPGFVIRQRKPLVCVRRNQCPQLNFGPFLQTRSPRPFSPRF</sequence>
<protein>
    <recommendedName>
        <fullName evidence="5">TIL domain-containing protein</fullName>
    </recommendedName>
</protein>
<comment type="caution">
    <text evidence="6">The sequence shown here is derived from an EMBL/GenBank/DDBJ whole genome shotgun (WGS) entry which is preliminary data.</text>
</comment>
<keyword evidence="2" id="KW-1015">Disulfide bond</keyword>
<feature type="region of interest" description="Disordered" evidence="3">
    <location>
        <begin position="132"/>
        <end position="236"/>
    </location>
</feature>
<feature type="compositionally biased region" description="Gly residues" evidence="3">
    <location>
        <begin position="199"/>
        <end position="210"/>
    </location>
</feature>
<dbReference type="AlphaFoldDB" id="A0AAQ4DL32"/>
<feature type="compositionally biased region" description="Gly residues" evidence="3">
    <location>
        <begin position="132"/>
        <end position="169"/>
    </location>
</feature>
<keyword evidence="1" id="KW-0646">Protease inhibitor</keyword>
<dbReference type="Gene3D" id="2.10.25.10">
    <property type="entry name" value="Laminin"/>
    <property type="match status" value="4"/>
</dbReference>
<evidence type="ECO:0000259" key="5">
    <source>
        <dbReference type="Pfam" id="PF01826"/>
    </source>
</evidence>
<dbReference type="GO" id="GO:0030414">
    <property type="term" value="F:peptidase inhibitor activity"/>
    <property type="evidence" value="ECO:0007669"/>
    <property type="project" value="UniProtKB-KW"/>
</dbReference>
<feature type="signal peptide" evidence="4">
    <location>
        <begin position="1"/>
        <end position="24"/>
    </location>
</feature>
<dbReference type="InterPro" id="IPR002919">
    <property type="entry name" value="TIL_dom"/>
</dbReference>
<dbReference type="PANTHER" id="PTHR23259">
    <property type="entry name" value="RIDDLE"/>
    <property type="match status" value="1"/>
</dbReference>
<reference evidence="6 7" key="1">
    <citation type="journal article" date="2023" name="Arcadia Sci">
        <title>De novo assembly of a long-read Amblyomma americanum tick genome.</title>
        <authorList>
            <person name="Chou S."/>
            <person name="Poskanzer K.E."/>
            <person name="Rollins M."/>
            <person name="Thuy-Boun P.S."/>
        </authorList>
    </citation>
    <scope>NUCLEOTIDE SEQUENCE [LARGE SCALE GENOMIC DNA]</scope>
    <source>
        <strain evidence="6">F_SG_1</strain>
        <tissue evidence="6">Salivary glands</tissue>
    </source>
</reference>
<evidence type="ECO:0000256" key="4">
    <source>
        <dbReference type="SAM" id="SignalP"/>
    </source>
</evidence>
<dbReference type="Proteomes" id="UP001321473">
    <property type="component" value="Unassembled WGS sequence"/>
</dbReference>
<dbReference type="InterPro" id="IPR036084">
    <property type="entry name" value="Ser_inhib-like_sf"/>
</dbReference>
<feature type="chain" id="PRO_5042960145" description="TIL domain-containing protein" evidence="4">
    <location>
        <begin position="25"/>
        <end position="607"/>
    </location>
</feature>
<organism evidence="6 7">
    <name type="scientific">Amblyomma americanum</name>
    <name type="common">Lone star tick</name>
    <dbReference type="NCBI Taxonomy" id="6943"/>
    <lineage>
        <taxon>Eukaryota</taxon>
        <taxon>Metazoa</taxon>
        <taxon>Ecdysozoa</taxon>
        <taxon>Arthropoda</taxon>
        <taxon>Chelicerata</taxon>
        <taxon>Arachnida</taxon>
        <taxon>Acari</taxon>
        <taxon>Parasitiformes</taxon>
        <taxon>Ixodida</taxon>
        <taxon>Ixodoidea</taxon>
        <taxon>Ixodidae</taxon>
        <taxon>Amblyomminae</taxon>
        <taxon>Amblyomma</taxon>
    </lineage>
</organism>
<evidence type="ECO:0000256" key="2">
    <source>
        <dbReference type="ARBA" id="ARBA00023157"/>
    </source>
</evidence>
<name>A0AAQ4DL32_AMBAM</name>
<feature type="region of interest" description="Disordered" evidence="3">
    <location>
        <begin position="48"/>
        <end position="96"/>
    </location>
</feature>
<dbReference type="InterPro" id="IPR051368">
    <property type="entry name" value="SerProtInhib-TIL_Domain"/>
</dbReference>
<dbReference type="Pfam" id="PF01826">
    <property type="entry name" value="TIL"/>
    <property type="match status" value="3"/>
</dbReference>
<dbReference type="PANTHER" id="PTHR23259:SF70">
    <property type="entry name" value="ACCESSORY GLAND PROTEIN ACP62F-RELATED"/>
    <property type="match status" value="1"/>
</dbReference>
<accession>A0AAQ4DL32</accession>